<gene>
    <name evidence="2" type="ORF">SAMN05216215_102184</name>
</gene>
<dbReference type="AlphaFoldDB" id="A0A1H3HSX9"/>
<evidence type="ECO:0000259" key="1">
    <source>
        <dbReference type="PROSITE" id="PS50075"/>
    </source>
</evidence>
<name>A0A1H3HSX9_9PSEU</name>
<feature type="domain" description="Carrier" evidence="1">
    <location>
        <begin position="6"/>
        <end position="83"/>
    </location>
</feature>
<dbReference type="InterPro" id="IPR009081">
    <property type="entry name" value="PP-bd_ACP"/>
</dbReference>
<dbReference type="Pfam" id="PF00550">
    <property type="entry name" value="PP-binding"/>
    <property type="match status" value="1"/>
</dbReference>
<reference evidence="3" key="1">
    <citation type="submission" date="2016-10" db="EMBL/GenBank/DDBJ databases">
        <authorList>
            <person name="Varghese N."/>
            <person name="Submissions S."/>
        </authorList>
    </citation>
    <scope>NUCLEOTIDE SEQUENCE [LARGE SCALE GENOMIC DNA]</scope>
    <source>
        <strain evidence="3">CGMCC 4.3530</strain>
    </source>
</reference>
<dbReference type="RefSeq" id="WP_245761312.1">
    <property type="nucleotide sequence ID" value="NZ_FNOK01000021.1"/>
</dbReference>
<protein>
    <submittedName>
        <fullName evidence="2">Phosphopantetheine attachment site</fullName>
    </submittedName>
</protein>
<proteinExistence type="predicted"/>
<keyword evidence="3" id="KW-1185">Reference proteome</keyword>
<dbReference type="PROSITE" id="PS50075">
    <property type="entry name" value="CARRIER"/>
    <property type="match status" value="1"/>
</dbReference>
<organism evidence="2 3">
    <name type="scientific">Saccharopolyspora shandongensis</name>
    <dbReference type="NCBI Taxonomy" id="418495"/>
    <lineage>
        <taxon>Bacteria</taxon>
        <taxon>Bacillati</taxon>
        <taxon>Actinomycetota</taxon>
        <taxon>Actinomycetes</taxon>
        <taxon>Pseudonocardiales</taxon>
        <taxon>Pseudonocardiaceae</taxon>
        <taxon>Saccharopolyspora</taxon>
    </lineage>
</organism>
<dbReference type="STRING" id="418495.SAMN05216215_102184"/>
<sequence>MTAEQQTDSAAEEVLRSYLTDRLKADVLVDQDLFASGLVNSMFAMELVVYLEKTFEVAIIGEHLRLDNFRTIQSMAALVRTLRDGSDG</sequence>
<evidence type="ECO:0000313" key="2">
    <source>
        <dbReference type="EMBL" id="SDY18577.1"/>
    </source>
</evidence>
<dbReference type="InterPro" id="IPR036736">
    <property type="entry name" value="ACP-like_sf"/>
</dbReference>
<evidence type="ECO:0000313" key="3">
    <source>
        <dbReference type="Proteomes" id="UP000199529"/>
    </source>
</evidence>
<dbReference type="Proteomes" id="UP000199529">
    <property type="component" value="Unassembled WGS sequence"/>
</dbReference>
<dbReference type="Gene3D" id="1.10.1200.10">
    <property type="entry name" value="ACP-like"/>
    <property type="match status" value="1"/>
</dbReference>
<dbReference type="SUPFAM" id="SSF47336">
    <property type="entry name" value="ACP-like"/>
    <property type="match status" value="1"/>
</dbReference>
<dbReference type="EMBL" id="FNOK01000021">
    <property type="protein sequence ID" value="SDY18577.1"/>
    <property type="molecule type" value="Genomic_DNA"/>
</dbReference>
<accession>A0A1H3HSX9</accession>